<evidence type="ECO:0008006" key="3">
    <source>
        <dbReference type="Google" id="ProtNLM"/>
    </source>
</evidence>
<reference evidence="2" key="1">
    <citation type="submission" date="2018-05" db="EMBL/GenBank/DDBJ databases">
        <authorList>
            <person name="Lanie J.A."/>
            <person name="Ng W.-L."/>
            <person name="Kazmierczak K.M."/>
            <person name="Andrzejewski T.M."/>
            <person name="Davidsen T.M."/>
            <person name="Wayne K.J."/>
            <person name="Tettelin H."/>
            <person name="Glass J.I."/>
            <person name="Rusch D."/>
            <person name="Podicherti R."/>
            <person name="Tsui H.-C.T."/>
            <person name="Winkler M.E."/>
        </authorList>
    </citation>
    <scope>NUCLEOTIDE SEQUENCE</scope>
</reference>
<evidence type="ECO:0000313" key="2">
    <source>
        <dbReference type="EMBL" id="SVC02715.1"/>
    </source>
</evidence>
<proteinExistence type="inferred from homology"/>
<dbReference type="Pfam" id="PF07676">
    <property type="entry name" value="PD40"/>
    <property type="match status" value="4"/>
</dbReference>
<accession>A0A382ITM3</accession>
<sequence length="294" mass="32838">KQLFGIKGSLGSPIIYSANDKSETQVKTLFLKYHGDDGLKQLTFNLFSNYGASWHPNGKTILYTAITARGTRVFMQGFRPLRVKSVEVFFDEGTGSAAEWGSTGRVFISKYVNRSNTDIYEYYLDGEKIYGMPTPKLRESDRITKNSAIETEPALSPDGRYLALISDRTGSPQVYVRDMQRKKMNRITETGKYNVSPSWSPDGKFIAYASKREGVSSIYRIDPKSKEENRVTPKSMNAESPTWSPDGSMIAFSGKKGGDWKIYYSLSSGGEAVRLTNSKSGLQETMPSWGPALR</sequence>
<dbReference type="InterPro" id="IPR011042">
    <property type="entry name" value="6-blade_b-propeller_TolB-like"/>
</dbReference>
<evidence type="ECO:0000256" key="1">
    <source>
        <dbReference type="ARBA" id="ARBA00009820"/>
    </source>
</evidence>
<protein>
    <recommendedName>
        <fullName evidence="3">Dipeptidylpeptidase IV N-terminal domain-containing protein</fullName>
    </recommendedName>
</protein>
<dbReference type="PANTHER" id="PTHR36842">
    <property type="entry name" value="PROTEIN TOLB HOMOLOG"/>
    <property type="match status" value="1"/>
</dbReference>
<dbReference type="EMBL" id="UINC01069381">
    <property type="protein sequence ID" value="SVC02715.1"/>
    <property type="molecule type" value="Genomic_DNA"/>
</dbReference>
<dbReference type="AlphaFoldDB" id="A0A382ITM3"/>
<feature type="non-terminal residue" evidence="2">
    <location>
        <position position="1"/>
    </location>
</feature>
<dbReference type="SUPFAM" id="SSF82171">
    <property type="entry name" value="DPP6 N-terminal domain-like"/>
    <property type="match status" value="1"/>
</dbReference>
<comment type="similarity">
    <text evidence="1">Belongs to the TolB family.</text>
</comment>
<gene>
    <name evidence="2" type="ORF">METZ01_LOCUS255569</name>
</gene>
<dbReference type="InterPro" id="IPR011659">
    <property type="entry name" value="WD40"/>
</dbReference>
<organism evidence="2">
    <name type="scientific">marine metagenome</name>
    <dbReference type="NCBI Taxonomy" id="408172"/>
    <lineage>
        <taxon>unclassified sequences</taxon>
        <taxon>metagenomes</taxon>
        <taxon>ecological metagenomes</taxon>
    </lineage>
</organism>
<name>A0A382ITM3_9ZZZZ</name>
<dbReference type="PANTHER" id="PTHR36842:SF1">
    <property type="entry name" value="PROTEIN TOLB"/>
    <property type="match status" value="1"/>
</dbReference>
<dbReference type="Gene3D" id="2.120.10.30">
    <property type="entry name" value="TolB, C-terminal domain"/>
    <property type="match status" value="2"/>
</dbReference>